<sequence>MSKLLQGSQVFQDPLVSQDQWAPLGLPARAAWDILDNRAHPGPPDPLATPQLASLAIQVVLGNQVVMECPVRRAILAHLEPWVQEDHPVPLEAQDLLDTLLLANLAHTVCPEAWGKGVSPDLKDIQVSLVCQDKRERGELVFLGHQVQTVKWAQWDHLVCQGNPELVSLVPLDTLGSLGSQVLQVGMELQELWVSQGQRATMETLG</sequence>
<protein>
    <submittedName>
        <fullName evidence="1">Uncharacterized protein</fullName>
    </submittedName>
</protein>
<comment type="caution">
    <text evidence="1">The sequence shown here is derived from an EMBL/GenBank/DDBJ whole genome shotgun (WGS) entry which is preliminary data.</text>
</comment>
<name>A0AAN8QA73_9TELE</name>
<dbReference type="Proteomes" id="UP001356427">
    <property type="component" value="Unassembled WGS sequence"/>
</dbReference>
<organism evidence="1 2">
    <name type="scientific">Coregonus suidteri</name>
    <dbReference type="NCBI Taxonomy" id="861788"/>
    <lineage>
        <taxon>Eukaryota</taxon>
        <taxon>Metazoa</taxon>
        <taxon>Chordata</taxon>
        <taxon>Craniata</taxon>
        <taxon>Vertebrata</taxon>
        <taxon>Euteleostomi</taxon>
        <taxon>Actinopterygii</taxon>
        <taxon>Neopterygii</taxon>
        <taxon>Teleostei</taxon>
        <taxon>Protacanthopterygii</taxon>
        <taxon>Salmoniformes</taxon>
        <taxon>Salmonidae</taxon>
        <taxon>Coregoninae</taxon>
        <taxon>Coregonus</taxon>
    </lineage>
</organism>
<gene>
    <name evidence="1" type="ORF">J4Q44_G00318880</name>
</gene>
<evidence type="ECO:0000313" key="2">
    <source>
        <dbReference type="Proteomes" id="UP001356427"/>
    </source>
</evidence>
<accession>A0AAN8QA73</accession>
<dbReference type="EMBL" id="JAGTTL010000031">
    <property type="protein sequence ID" value="KAK6297305.1"/>
    <property type="molecule type" value="Genomic_DNA"/>
</dbReference>
<dbReference type="AlphaFoldDB" id="A0AAN8QA73"/>
<proteinExistence type="predicted"/>
<evidence type="ECO:0000313" key="1">
    <source>
        <dbReference type="EMBL" id="KAK6297305.1"/>
    </source>
</evidence>
<keyword evidence="2" id="KW-1185">Reference proteome</keyword>
<reference evidence="1 2" key="1">
    <citation type="submission" date="2021-04" db="EMBL/GenBank/DDBJ databases">
        <authorList>
            <person name="De Guttry C."/>
            <person name="Zahm M."/>
            <person name="Klopp C."/>
            <person name="Cabau C."/>
            <person name="Louis A."/>
            <person name="Berthelot C."/>
            <person name="Parey E."/>
            <person name="Roest Crollius H."/>
            <person name="Montfort J."/>
            <person name="Robinson-Rechavi M."/>
            <person name="Bucao C."/>
            <person name="Bouchez O."/>
            <person name="Gislard M."/>
            <person name="Lluch J."/>
            <person name="Milhes M."/>
            <person name="Lampietro C."/>
            <person name="Lopez Roques C."/>
            <person name="Donnadieu C."/>
            <person name="Braasch I."/>
            <person name="Desvignes T."/>
            <person name="Postlethwait J."/>
            <person name="Bobe J."/>
            <person name="Wedekind C."/>
            <person name="Guiguen Y."/>
        </authorList>
    </citation>
    <scope>NUCLEOTIDE SEQUENCE [LARGE SCALE GENOMIC DNA]</scope>
    <source>
        <strain evidence="1">Cs_M1</strain>
        <tissue evidence="1">Blood</tissue>
    </source>
</reference>